<dbReference type="Proteomes" id="UP000028058">
    <property type="component" value="Unassembled WGS sequence"/>
</dbReference>
<dbReference type="EC" id="4.2.3.-" evidence="2"/>
<keyword evidence="2" id="KW-0479">Metal-binding</keyword>
<dbReference type="GO" id="GO:0010333">
    <property type="term" value="F:terpene synthase activity"/>
    <property type="evidence" value="ECO:0007669"/>
    <property type="project" value="InterPro"/>
</dbReference>
<evidence type="ECO:0000313" key="5">
    <source>
        <dbReference type="Proteomes" id="UP000028058"/>
    </source>
</evidence>
<evidence type="ECO:0000256" key="2">
    <source>
        <dbReference type="RuleBase" id="RU366034"/>
    </source>
</evidence>
<comment type="caution">
    <text evidence="4">The sequence shown here is derived from an EMBL/GenBank/DDBJ whole genome shotgun (WGS) entry which is preliminary data.</text>
</comment>
<keyword evidence="2" id="KW-0460">Magnesium</keyword>
<reference evidence="4 5" key="1">
    <citation type="journal article" date="2014" name="Genome Announc.">
        <title>Draft Genome Sequence of Streptomyces fradiae ATCC 19609, a Strain Highly Sensitive to Antibiotics.</title>
        <authorList>
            <person name="Bekker O.B."/>
            <person name="Klimina K.M."/>
            <person name="Vatlin A.A."/>
            <person name="Zakharevich N.V."/>
            <person name="Kasianov A.S."/>
            <person name="Danilenko V.N."/>
        </authorList>
    </citation>
    <scope>NUCLEOTIDE SEQUENCE [LARGE SCALE GENOMIC DNA]</scope>
    <source>
        <strain evidence="4 5">ATCC 19609</strain>
    </source>
</reference>
<proteinExistence type="inferred from homology"/>
<dbReference type="Pfam" id="PF19086">
    <property type="entry name" value="Terpene_syn_C_2"/>
    <property type="match status" value="1"/>
</dbReference>
<keyword evidence="5" id="KW-1185">Reference proteome</keyword>
<comment type="cofactor">
    <cofactor evidence="2">
        <name>Mg(2+)</name>
        <dbReference type="ChEBI" id="CHEBI:18420"/>
    </cofactor>
</comment>
<gene>
    <name evidence="4" type="ORF">SFRA_027725</name>
</gene>
<feature type="region of interest" description="Disordered" evidence="3">
    <location>
        <begin position="297"/>
        <end position="329"/>
    </location>
</feature>
<name>A0A3R7IYH0_9ACTN</name>
<evidence type="ECO:0000313" key="4">
    <source>
        <dbReference type="EMBL" id="RKM91773.1"/>
    </source>
</evidence>
<dbReference type="Gene3D" id="1.10.600.10">
    <property type="entry name" value="Farnesyl Diphosphate Synthase"/>
    <property type="match status" value="1"/>
</dbReference>
<protein>
    <recommendedName>
        <fullName evidence="2">Terpene synthase</fullName>
        <ecNumber evidence="2">4.2.3.-</ecNumber>
    </recommendedName>
</protein>
<organism evidence="4 5">
    <name type="scientific">Streptomyces xinghaiensis</name>
    <dbReference type="NCBI Taxonomy" id="1038928"/>
    <lineage>
        <taxon>Bacteria</taxon>
        <taxon>Bacillati</taxon>
        <taxon>Actinomycetota</taxon>
        <taxon>Actinomycetes</taxon>
        <taxon>Kitasatosporales</taxon>
        <taxon>Streptomycetaceae</taxon>
        <taxon>Streptomyces</taxon>
    </lineage>
</organism>
<dbReference type="GO" id="GO:0046872">
    <property type="term" value="F:metal ion binding"/>
    <property type="evidence" value="ECO:0007669"/>
    <property type="project" value="UniProtKB-KW"/>
</dbReference>
<dbReference type="SUPFAM" id="SSF48576">
    <property type="entry name" value="Terpenoid synthases"/>
    <property type="match status" value="1"/>
</dbReference>
<dbReference type="InterPro" id="IPR034686">
    <property type="entry name" value="Terpene_cyclase-like_2"/>
</dbReference>
<dbReference type="InterPro" id="IPR008949">
    <property type="entry name" value="Isoprenoid_synthase_dom_sf"/>
</dbReference>
<dbReference type="PANTHER" id="PTHR35201:SF4">
    <property type="entry name" value="BETA-PINACENE SYNTHASE-RELATED"/>
    <property type="match status" value="1"/>
</dbReference>
<accession>A0A3R7IYH0</accession>
<comment type="similarity">
    <text evidence="2">Belongs to the terpene synthase family.</text>
</comment>
<dbReference type="PANTHER" id="PTHR35201">
    <property type="entry name" value="TERPENE SYNTHASE"/>
    <property type="match status" value="1"/>
</dbReference>
<sequence length="344" mass="38306">MHPRAAEFGAIALSWLEEQDLDIDAQQRRRLTQCDFGGLTGRTMPYGLPGPLTITAKLHAVLFALDDGLCDEAKATPHELARETSRVLRVLEAPASAWRDESPYTAALRGVRLELQEYASPSQLRRWVEGMRLYMSGLVWEAACRRDCSLPSLDDYIPMWMRAIGMAPSTALIGIVAGHGPSDADLDRPAVRALTEMTWTLVAWDNDFYSRRKEIERAADNLNLIDVLAQERGCGLLRAQEEAVALRDRVMVRFLRLYQQLRAPAPSSLRLYLDGLAHFVRGHLDWASTCRRYAPPPETGITGTAGAPGSVPPPEGWWAHAPSDTGTEPLPVPSIAWWWDEPEA</sequence>
<keyword evidence="1 2" id="KW-0456">Lyase</keyword>
<evidence type="ECO:0000256" key="1">
    <source>
        <dbReference type="ARBA" id="ARBA00023239"/>
    </source>
</evidence>
<dbReference type="EMBL" id="JNAD02000016">
    <property type="protein sequence ID" value="RKM91773.1"/>
    <property type="molecule type" value="Genomic_DNA"/>
</dbReference>
<evidence type="ECO:0000256" key="3">
    <source>
        <dbReference type="SAM" id="MobiDB-lite"/>
    </source>
</evidence>
<dbReference type="AlphaFoldDB" id="A0A3R7IYH0"/>